<keyword evidence="1" id="KW-0472">Membrane</keyword>
<feature type="transmembrane region" description="Helical" evidence="1">
    <location>
        <begin position="6"/>
        <end position="27"/>
    </location>
</feature>
<organism evidence="2 3">
    <name type="scientific">Flavobacterium suzhouense</name>
    <dbReference type="NCBI Taxonomy" id="1529638"/>
    <lineage>
        <taxon>Bacteria</taxon>
        <taxon>Pseudomonadati</taxon>
        <taxon>Bacteroidota</taxon>
        <taxon>Flavobacteriia</taxon>
        <taxon>Flavobacteriales</taxon>
        <taxon>Flavobacteriaceae</taxon>
        <taxon>Flavobacterium</taxon>
    </lineage>
</organism>
<keyword evidence="3" id="KW-1185">Reference proteome</keyword>
<gene>
    <name evidence="2" type="ORF">ACFSR3_06800</name>
</gene>
<evidence type="ECO:0008006" key="4">
    <source>
        <dbReference type="Google" id="ProtNLM"/>
    </source>
</evidence>
<keyword evidence="1" id="KW-1133">Transmembrane helix</keyword>
<evidence type="ECO:0000313" key="3">
    <source>
        <dbReference type="Proteomes" id="UP001597480"/>
    </source>
</evidence>
<keyword evidence="1" id="KW-0812">Transmembrane</keyword>
<evidence type="ECO:0000256" key="1">
    <source>
        <dbReference type="SAM" id="Phobius"/>
    </source>
</evidence>
<proteinExistence type="predicted"/>
<dbReference type="Proteomes" id="UP001597480">
    <property type="component" value="Unassembled WGS sequence"/>
</dbReference>
<dbReference type="RefSeq" id="WP_379820291.1">
    <property type="nucleotide sequence ID" value="NZ_JBHUMD010000007.1"/>
</dbReference>
<comment type="caution">
    <text evidence="2">The sequence shown here is derived from an EMBL/GenBank/DDBJ whole genome shotgun (WGS) entry which is preliminary data.</text>
</comment>
<name>A0ABW5NSG5_9FLAO</name>
<reference evidence="3" key="1">
    <citation type="journal article" date="2019" name="Int. J. Syst. Evol. Microbiol.">
        <title>The Global Catalogue of Microorganisms (GCM) 10K type strain sequencing project: providing services to taxonomists for standard genome sequencing and annotation.</title>
        <authorList>
            <consortium name="The Broad Institute Genomics Platform"/>
            <consortium name="The Broad Institute Genome Sequencing Center for Infectious Disease"/>
            <person name="Wu L."/>
            <person name="Ma J."/>
        </authorList>
    </citation>
    <scope>NUCLEOTIDE SEQUENCE [LARGE SCALE GENOMIC DNA]</scope>
    <source>
        <strain evidence="3">KCTC 42107</strain>
    </source>
</reference>
<protein>
    <recommendedName>
        <fullName evidence="4">Cardiolipin synthase N-terminal domain-containing protein</fullName>
    </recommendedName>
</protein>
<sequence>MENLSSSVVFYILLFLLVLFVFICYVIAEMARQRGRSGLIWVLLSFVFSPFLCMVFLYFLGETDDKREEWIITAEQIKMRYKN</sequence>
<feature type="transmembrane region" description="Helical" evidence="1">
    <location>
        <begin position="39"/>
        <end position="60"/>
    </location>
</feature>
<evidence type="ECO:0000313" key="2">
    <source>
        <dbReference type="EMBL" id="MFD2601760.1"/>
    </source>
</evidence>
<dbReference type="EMBL" id="JBHUMD010000007">
    <property type="protein sequence ID" value="MFD2601760.1"/>
    <property type="molecule type" value="Genomic_DNA"/>
</dbReference>
<accession>A0ABW5NSG5</accession>